<evidence type="ECO:0000313" key="2">
    <source>
        <dbReference type="EMBL" id="OAZ09165.1"/>
    </source>
</evidence>
<evidence type="ECO:0000256" key="1">
    <source>
        <dbReference type="SAM" id="MobiDB-lite"/>
    </source>
</evidence>
<gene>
    <name evidence="2" type="ORF">TH4_15010</name>
</gene>
<comment type="caution">
    <text evidence="2">The sequence shown here is derived from an EMBL/GenBank/DDBJ whole genome shotgun (WGS) entry which is preliminary data.</text>
</comment>
<feature type="region of interest" description="Disordered" evidence="1">
    <location>
        <begin position="32"/>
        <end position="63"/>
    </location>
</feature>
<proteinExistence type="predicted"/>
<dbReference type="Proteomes" id="UP000094009">
    <property type="component" value="Unassembled WGS sequence"/>
</dbReference>
<protein>
    <submittedName>
        <fullName evidence="2">Uncharacterized protein</fullName>
    </submittedName>
</protein>
<reference evidence="2 3" key="1">
    <citation type="submission" date="2014-07" db="EMBL/GenBank/DDBJ databases">
        <title>Draft genome sequence of Thalassospira tepidiphila 1-1B.</title>
        <authorList>
            <person name="Lai Q."/>
            <person name="Shao Z."/>
        </authorList>
    </citation>
    <scope>NUCLEOTIDE SEQUENCE [LARGE SCALE GENOMIC DNA]</scope>
    <source>
        <strain evidence="2 3">MCCC 1A03514</strain>
    </source>
</reference>
<dbReference type="AlphaFoldDB" id="A0A853KYG1"/>
<feature type="compositionally biased region" description="Gly residues" evidence="1">
    <location>
        <begin position="41"/>
        <end position="63"/>
    </location>
</feature>
<sequence length="63" mass="6582">MGRVAEARNNAWITQSRQTQLRDKPMKLNAKTQNAPKWSLGGAGGSGVSVGMGEVPGPGKVGF</sequence>
<evidence type="ECO:0000313" key="3">
    <source>
        <dbReference type="Proteomes" id="UP000094009"/>
    </source>
</evidence>
<accession>A0A853KYG1</accession>
<organism evidence="2 3">
    <name type="scientific">Thalassospira tepidiphila MCCC 1A03514</name>
    <dbReference type="NCBI Taxonomy" id="1177930"/>
    <lineage>
        <taxon>Bacteria</taxon>
        <taxon>Pseudomonadati</taxon>
        <taxon>Pseudomonadota</taxon>
        <taxon>Alphaproteobacteria</taxon>
        <taxon>Rhodospirillales</taxon>
        <taxon>Thalassospiraceae</taxon>
        <taxon>Thalassospira</taxon>
    </lineage>
</organism>
<name>A0A853KYG1_9PROT</name>
<dbReference type="EMBL" id="JPVZ01000006">
    <property type="protein sequence ID" value="OAZ09165.1"/>
    <property type="molecule type" value="Genomic_DNA"/>
</dbReference>